<organism evidence="2 3">
    <name type="scientific">Pseudoalteromonas rubra</name>
    <dbReference type="NCBI Taxonomy" id="43658"/>
    <lineage>
        <taxon>Bacteria</taxon>
        <taxon>Pseudomonadati</taxon>
        <taxon>Pseudomonadota</taxon>
        <taxon>Gammaproteobacteria</taxon>
        <taxon>Alteromonadales</taxon>
        <taxon>Pseudoalteromonadaceae</taxon>
        <taxon>Pseudoalteromonas</taxon>
    </lineage>
</organism>
<proteinExistence type="predicted"/>
<name>A0A8T0CD42_9GAMM</name>
<feature type="compositionally biased region" description="Basic and acidic residues" evidence="1">
    <location>
        <begin position="1"/>
        <end position="10"/>
    </location>
</feature>
<protein>
    <submittedName>
        <fullName evidence="2">Uncharacterized protein</fullName>
    </submittedName>
</protein>
<dbReference type="EMBL" id="AHCD03000027">
    <property type="protein sequence ID" value="KAF7787972.1"/>
    <property type="molecule type" value="Genomic_DNA"/>
</dbReference>
<comment type="caution">
    <text evidence="2">The sequence shown here is derived from an EMBL/GenBank/DDBJ whole genome shotgun (WGS) entry which is preliminary data.</text>
</comment>
<accession>A0A8T0CD42</accession>
<reference evidence="2 3" key="1">
    <citation type="journal article" date="2012" name="J. Bacteriol.">
        <title>Genome sequence of the cycloprodigiosin-producing bacterial strain Pseudoalteromonas rubra ATCC 29570(T).</title>
        <authorList>
            <person name="Xie B.B."/>
            <person name="Shu Y.L."/>
            <person name="Qin Q.L."/>
            <person name="Rong J.C."/>
            <person name="Zhang X.Y."/>
            <person name="Chen X.L."/>
            <person name="Zhou B.C."/>
            <person name="Zhang Y.Z."/>
        </authorList>
    </citation>
    <scope>NUCLEOTIDE SEQUENCE [LARGE SCALE GENOMIC DNA]</scope>
    <source>
        <strain evidence="2 3">DSM 6842</strain>
    </source>
</reference>
<gene>
    <name evidence="2" type="ORF">PRUB_a2511</name>
</gene>
<evidence type="ECO:0000256" key="1">
    <source>
        <dbReference type="SAM" id="MobiDB-lite"/>
    </source>
</evidence>
<feature type="compositionally biased region" description="Polar residues" evidence="1">
    <location>
        <begin position="25"/>
        <end position="34"/>
    </location>
</feature>
<evidence type="ECO:0000313" key="3">
    <source>
        <dbReference type="Proteomes" id="UP000016480"/>
    </source>
</evidence>
<dbReference type="Proteomes" id="UP000016480">
    <property type="component" value="Unassembled WGS sequence"/>
</dbReference>
<evidence type="ECO:0000313" key="2">
    <source>
        <dbReference type="EMBL" id="KAF7787972.1"/>
    </source>
</evidence>
<sequence>MMTAHLHHDGTITQQDASFGKQRRQSLGVQTPSHNLIGPDTFANTTLD</sequence>
<dbReference type="AlphaFoldDB" id="A0A8T0CD42"/>
<feature type="region of interest" description="Disordered" evidence="1">
    <location>
        <begin position="1"/>
        <end position="48"/>
    </location>
</feature>